<organism evidence="1 2">
    <name type="scientific">Malus domestica</name>
    <name type="common">Apple</name>
    <name type="synonym">Pyrus malus</name>
    <dbReference type="NCBI Taxonomy" id="3750"/>
    <lineage>
        <taxon>Eukaryota</taxon>
        <taxon>Viridiplantae</taxon>
        <taxon>Streptophyta</taxon>
        <taxon>Embryophyta</taxon>
        <taxon>Tracheophyta</taxon>
        <taxon>Spermatophyta</taxon>
        <taxon>Magnoliopsida</taxon>
        <taxon>eudicotyledons</taxon>
        <taxon>Gunneridae</taxon>
        <taxon>Pentapetalae</taxon>
        <taxon>rosids</taxon>
        <taxon>fabids</taxon>
        <taxon>Rosales</taxon>
        <taxon>Rosaceae</taxon>
        <taxon>Amygdaloideae</taxon>
        <taxon>Maleae</taxon>
        <taxon>Malus</taxon>
    </lineage>
</organism>
<dbReference type="EMBL" id="RDQH01000340">
    <property type="protein sequence ID" value="RXH76534.1"/>
    <property type="molecule type" value="Genomic_DNA"/>
</dbReference>
<dbReference type="Proteomes" id="UP000290289">
    <property type="component" value="Chromosome 14"/>
</dbReference>
<accession>A0A498I2Z3</accession>
<name>A0A498I2Z3_MALDO</name>
<evidence type="ECO:0000313" key="2">
    <source>
        <dbReference type="Proteomes" id="UP000290289"/>
    </source>
</evidence>
<sequence>MMSSDREDRRFNSECKRADSVKEKSILEVMEKLSLSDAKMEPLHPNIDFQITHADGRLCFRNNGEVLLMLIGGDLHCFGSIIKISKHELVSLELVNKELKNLGISRYQYCSVDSYDESLFLLNETKAVSY</sequence>
<protein>
    <submittedName>
        <fullName evidence="1">Uncharacterized protein</fullName>
    </submittedName>
</protein>
<comment type="caution">
    <text evidence="1">The sequence shown here is derived from an EMBL/GenBank/DDBJ whole genome shotgun (WGS) entry which is preliminary data.</text>
</comment>
<proteinExistence type="predicted"/>
<reference evidence="1 2" key="1">
    <citation type="submission" date="2018-10" db="EMBL/GenBank/DDBJ databases">
        <title>A high-quality apple genome assembly.</title>
        <authorList>
            <person name="Hu J."/>
        </authorList>
    </citation>
    <scope>NUCLEOTIDE SEQUENCE [LARGE SCALE GENOMIC DNA]</scope>
    <source>
        <strain evidence="2">cv. HFTH1</strain>
        <tissue evidence="1">Young leaf</tissue>
    </source>
</reference>
<keyword evidence="2" id="KW-1185">Reference proteome</keyword>
<dbReference type="AlphaFoldDB" id="A0A498I2Z3"/>
<evidence type="ECO:0000313" key="1">
    <source>
        <dbReference type="EMBL" id="RXH76534.1"/>
    </source>
</evidence>
<gene>
    <name evidence="1" type="ORF">DVH24_019422</name>
</gene>